<proteinExistence type="predicted"/>
<protein>
    <submittedName>
        <fullName evidence="1">Uncharacterized protein</fullName>
    </submittedName>
</protein>
<reference evidence="1" key="1">
    <citation type="submission" date="2020-03" db="EMBL/GenBank/DDBJ databases">
        <authorList>
            <person name="Weist P."/>
        </authorList>
    </citation>
    <scope>NUCLEOTIDE SEQUENCE</scope>
</reference>
<dbReference type="Proteomes" id="UP001153269">
    <property type="component" value="Unassembled WGS sequence"/>
</dbReference>
<dbReference type="EMBL" id="CADEAL010000849">
    <property type="protein sequence ID" value="CAB1425970.1"/>
    <property type="molecule type" value="Genomic_DNA"/>
</dbReference>
<organism evidence="1 2">
    <name type="scientific">Pleuronectes platessa</name>
    <name type="common">European plaice</name>
    <dbReference type="NCBI Taxonomy" id="8262"/>
    <lineage>
        <taxon>Eukaryota</taxon>
        <taxon>Metazoa</taxon>
        <taxon>Chordata</taxon>
        <taxon>Craniata</taxon>
        <taxon>Vertebrata</taxon>
        <taxon>Euteleostomi</taxon>
        <taxon>Actinopterygii</taxon>
        <taxon>Neopterygii</taxon>
        <taxon>Teleostei</taxon>
        <taxon>Neoteleostei</taxon>
        <taxon>Acanthomorphata</taxon>
        <taxon>Carangaria</taxon>
        <taxon>Pleuronectiformes</taxon>
        <taxon>Pleuronectoidei</taxon>
        <taxon>Pleuronectidae</taxon>
        <taxon>Pleuronectes</taxon>
    </lineage>
</organism>
<gene>
    <name evidence="1" type="ORF">PLEPLA_LOCUS13904</name>
</gene>
<name>A0A9N7YC23_PLEPL</name>
<dbReference type="AlphaFoldDB" id="A0A9N7YC23"/>
<keyword evidence="2" id="KW-1185">Reference proteome</keyword>
<sequence>MRRLKAAKPQPRASGWSRLSGVQIVRVGHGTDSIHYIPQQMPQTYEQHALNAVELNPVQPKARRLRAEVDGWKEVSRILPLALVCCRTKSVNSPDGGNSRHFYSKVRCT</sequence>
<comment type="caution">
    <text evidence="1">The sequence shown here is derived from an EMBL/GenBank/DDBJ whole genome shotgun (WGS) entry which is preliminary data.</text>
</comment>
<evidence type="ECO:0000313" key="1">
    <source>
        <dbReference type="EMBL" id="CAB1425970.1"/>
    </source>
</evidence>
<evidence type="ECO:0000313" key="2">
    <source>
        <dbReference type="Proteomes" id="UP001153269"/>
    </source>
</evidence>
<accession>A0A9N7YC23</accession>